<dbReference type="AlphaFoldDB" id="A0A078IK85"/>
<sequence>MFVIEGSFAMLHSFFVAV</sequence>
<name>A0A078IK85_BRANA</name>
<dbReference type="Proteomes" id="UP000028999">
    <property type="component" value="Unassembled WGS sequence"/>
</dbReference>
<evidence type="ECO:0000313" key="1">
    <source>
        <dbReference type="EMBL" id="CDY50406.1"/>
    </source>
</evidence>
<proteinExistence type="predicted"/>
<organism evidence="1 2">
    <name type="scientific">Brassica napus</name>
    <name type="common">Rape</name>
    <dbReference type="NCBI Taxonomy" id="3708"/>
    <lineage>
        <taxon>Eukaryota</taxon>
        <taxon>Viridiplantae</taxon>
        <taxon>Streptophyta</taxon>
        <taxon>Embryophyta</taxon>
        <taxon>Tracheophyta</taxon>
        <taxon>Spermatophyta</taxon>
        <taxon>Magnoliopsida</taxon>
        <taxon>eudicotyledons</taxon>
        <taxon>Gunneridae</taxon>
        <taxon>Pentapetalae</taxon>
        <taxon>rosids</taxon>
        <taxon>malvids</taxon>
        <taxon>Brassicales</taxon>
        <taxon>Brassicaceae</taxon>
        <taxon>Brassiceae</taxon>
        <taxon>Brassica</taxon>
    </lineage>
</organism>
<evidence type="ECO:0000313" key="2">
    <source>
        <dbReference type="Proteomes" id="UP000028999"/>
    </source>
</evidence>
<dbReference type="PaxDb" id="3708-A0A078IK85"/>
<protein>
    <submittedName>
        <fullName evidence="1">BnaC03g45120D protein</fullName>
    </submittedName>
</protein>
<gene>
    <name evidence="1" type="primary">BnaC03g45120D</name>
    <name evidence="1" type="ORF">GSBRNA2T00096644001</name>
</gene>
<keyword evidence="2" id="KW-1185">Reference proteome</keyword>
<dbReference type="EMBL" id="LK032907">
    <property type="protein sequence ID" value="CDY50406.1"/>
    <property type="molecule type" value="Genomic_DNA"/>
</dbReference>
<accession>A0A078IK85</accession>
<reference evidence="1 2" key="1">
    <citation type="journal article" date="2014" name="Science">
        <title>Plant genetics. Early allopolyploid evolution in the post-Neolithic Brassica napus oilseed genome.</title>
        <authorList>
            <person name="Chalhoub B."/>
            <person name="Denoeud F."/>
            <person name="Liu S."/>
            <person name="Parkin I.A."/>
            <person name="Tang H."/>
            <person name="Wang X."/>
            <person name="Chiquet J."/>
            <person name="Belcram H."/>
            <person name="Tong C."/>
            <person name="Samans B."/>
            <person name="Correa M."/>
            <person name="Da Silva C."/>
            <person name="Just J."/>
            <person name="Falentin C."/>
            <person name="Koh C.S."/>
            <person name="Le Clainche I."/>
            <person name="Bernard M."/>
            <person name="Bento P."/>
            <person name="Noel B."/>
            <person name="Labadie K."/>
            <person name="Alberti A."/>
            <person name="Charles M."/>
            <person name="Arnaud D."/>
            <person name="Guo H."/>
            <person name="Daviaud C."/>
            <person name="Alamery S."/>
            <person name="Jabbari K."/>
            <person name="Zhao M."/>
            <person name="Edger P.P."/>
            <person name="Chelaifa H."/>
            <person name="Tack D."/>
            <person name="Lassalle G."/>
            <person name="Mestiri I."/>
            <person name="Schnel N."/>
            <person name="Le Paslier M.C."/>
            <person name="Fan G."/>
            <person name="Renault V."/>
            <person name="Bayer P.E."/>
            <person name="Golicz A.A."/>
            <person name="Manoli S."/>
            <person name="Lee T.H."/>
            <person name="Thi V.H."/>
            <person name="Chalabi S."/>
            <person name="Hu Q."/>
            <person name="Fan C."/>
            <person name="Tollenaere R."/>
            <person name="Lu Y."/>
            <person name="Battail C."/>
            <person name="Shen J."/>
            <person name="Sidebottom C.H."/>
            <person name="Wang X."/>
            <person name="Canaguier A."/>
            <person name="Chauveau A."/>
            <person name="Berard A."/>
            <person name="Deniot G."/>
            <person name="Guan M."/>
            <person name="Liu Z."/>
            <person name="Sun F."/>
            <person name="Lim Y.P."/>
            <person name="Lyons E."/>
            <person name="Town C.D."/>
            <person name="Bancroft I."/>
            <person name="Wang X."/>
            <person name="Meng J."/>
            <person name="Ma J."/>
            <person name="Pires J.C."/>
            <person name="King G.J."/>
            <person name="Brunel D."/>
            <person name="Delourme R."/>
            <person name="Renard M."/>
            <person name="Aury J.M."/>
            <person name="Adams K.L."/>
            <person name="Batley J."/>
            <person name="Snowdon R.J."/>
            <person name="Tost J."/>
            <person name="Edwards D."/>
            <person name="Zhou Y."/>
            <person name="Hua W."/>
            <person name="Sharpe A.G."/>
            <person name="Paterson A.H."/>
            <person name="Guan C."/>
            <person name="Wincker P."/>
        </authorList>
    </citation>
    <scope>NUCLEOTIDE SEQUENCE [LARGE SCALE GENOMIC DNA]</scope>
    <source>
        <strain evidence="2">cv. Darmor-bzh</strain>
    </source>
</reference>